<protein>
    <submittedName>
        <fullName evidence="1">Uncharacterized protein</fullName>
    </submittedName>
</protein>
<sequence length="380" mass="41016">MAPALSDQSFTGKSAEPSPRCGGGGGGRSRRPPPTVTIRRATQRGEAARTPSATAVMTQPKDSDATDVEKELEQVIIGIYTINEATTPPANAGISSQHHCEPAGFSATLPGTDRQPEEHHVCRGRMEGHRVGPARLREVRQESCVLREVLSHPRRSQEASPEPGCAPPLLLQEGESTVIFENTQRLSATHDLFYTSVLVNDTVELRGMLDSGSVACSLSSSVLPRMGKSSVVSSDSISQTSVVLVGCGGLRTSPICVCELKMKVLDCNILVPTLIVEGQDDDLILGSNVIKHLNRVLNVTGDFWEKVSLSDKMSGEDESLLRLLTTIDKWKGDEIPDKVGFVKLKHAVTLEPMKEHLVWGRFPSHKCLSAGSTVIVEPND</sequence>
<evidence type="ECO:0000313" key="1">
    <source>
        <dbReference type="EMBL" id="KAI3363625.1"/>
    </source>
</evidence>
<keyword evidence="2" id="KW-1185">Reference proteome</keyword>
<accession>A0ACB8W7I2</accession>
<reference evidence="1" key="1">
    <citation type="submission" date="2022-04" db="EMBL/GenBank/DDBJ databases">
        <title>Jade perch genome.</title>
        <authorList>
            <person name="Chao B."/>
        </authorList>
    </citation>
    <scope>NUCLEOTIDE SEQUENCE</scope>
    <source>
        <strain evidence="1">CB-2022</strain>
    </source>
</reference>
<evidence type="ECO:0000313" key="2">
    <source>
        <dbReference type="Proteomes" id="UP000831701"/>
    </source>
</evidence>
<dbReference type="Proteomes" id="UP000831701">
    <property type="component" value="Chromosome 13"/>
</dbReference>
<name>A0ACB8W7I2_9TELE</name>
<comment type="caution">
    <text evidence="1">The sequence shown here is derived from an EMBL/GenBank/DDBJ whole genome shotgun (WGS) entry which is preliminary data.</text>
</comment>
<dbReference type="EMBL" id="CM041543">
    <property type="protein sequence ID" value="KAI3363625.1"/>
    <property type="molecule type" value="Genomic_DNA"/>
</dbReference>
<gene>
    <name evidence="1" type="ORF">L3Q82_001262</name>
</gene>
<organism evidence="1 2">
    <name type="scientific">Scortum barcoo</name>
    <name type="common">barcoo grunter</name>
    <dbReference type="NCBI Taxonomy" id="214431"/>
    <lineage>
        <taxon>Eukaryota</taxon>
        <taxon>Metazoa</taxon>
        <taxon>Chordata</taxon>
        <taxon>Craniata</taxon>
        <taxon>Vertebrata</taxon>
        <taxon>Euteleostomi</taxon>
        <taxon>Actinopterygii</taxon>
        <taxon>Neopterygii</taxon>
        <taxon>Teleostei</taxon>
        <taxon>Neoteleostei</taxon>
        <taxon>Acanthomorphata</taxon>
        <taxon>Eupercaria</taxon>
        <taxon>Centrarchiformes</taxon>
        <taxon>Terapontoidei</taxon>
        <taxon>Terapontidae</taxon>
        <taxon>Scortum</taxon>
    </lineage>
</organism>
<proteinExistence type="predicted"/>